<gene>
    <name evidence="8" type="ORF">EGI11_03270</name>
</gene>
<dbReference type="PANTHER" id="PTHR38107">
    <property type="match status" value="1"/>
</dbReference>
<keyword evidence="3 7" id="KW-0081">Bacteriolytic enzyme</keyword>
<dbReference type="GO" id="GO:0009253">
    <property type="term" value="P:peptidoglycan catabolic process"/>
    <property type="evidence" value="ECO:0007669"/>
    <property type="project" value="InterPro"/>
</dbReference>
<evidence type="ECO:0000313" key="9">
    <source>
        <dbReference type="Proteomes" id="UP000270224"/>
    </source>
</evidence>
<dbReference type="Gene3D" id="1.10.530.40">
    <property type="match status" value="1"/>
</dbReference>
<name>A0A3N0WXM0_9FLAO</name>
<evidence type="ECO:0000313" key="8">
    <source>
        <dbReference type="EMBL" id="ROI09792.1"/>
    </source>
</evidence>
<dbReference type="GO" id="GO:0003796">
    <property type="term" value="F:lysozyme activity"/>
    <property type="evidence" value="ECO:0007669"/>
    <property type="project" value="UniProtKB-EC"/>
</dbReference>
<accession>A0A3N0WXM0</accession>
<dbReference type="EC" id="3.2.1.17" evidence="7"/>
<dbReference type="HAMAP" id="MF_04110">
    <property type="entry name" value="ENDOLYSIN_T4"/>
    <property type="match status" value="1"/>
</dbReference>
<evidence type="ECO:0000256" key="1">
    <source>
        <dbReference type="ARBA" id="ARBA00000632"/>
    </source>
</evidence>
<comment type="catalytic activity">
    <reaction evidence="1 7">
        <text>Hydrolysis of (1-&gt;4)-beta-linkages between N-acetylmuramic acid and N-acetyl-D-glucosamine residues in a peptidoglycan and between N-acetyl-D-glucosamine residues in chitodextrins.</text>
        <dbReference type="EC" id="3.2.1.17"/>
    </reaction>
</comment>
<reference evidence="9" key="1">
    <citation type="submission" date="2018-11" db="EMBL/GenBank/DDBJ databases">
        <title>Proposal to divide the Flavobacteriaceae and reorganize its genera based on Amino Acid Identity values calculated from whole genome sequences.</title>
        <authorList>
            <person name="Nicholson A.C."/>
            <person name="Gulvik C.A."/>
            <person name="Whitney A.M."/>
            <person name="Humrighouse B.W."/>
            <person name="Bell M."/>
            <person name="Holmes B."/>
            <person name="Steigerwalt A."/>
            <person name="Villarma A."/>
            <person name="Sheth M."/>
            <person name="Batra D."/>
            <person name="Pryor J."/>
            <person name="Bernardet J.-F."/>
            <person name="Hugo C."/>
            <person name="Kampfer P."/>
            <person name="Newman J."/>
            <person name="Mcquiston J.R."/>
        </authorList>
    </citation>
    <scope>NUCLEOTIDE SEQUENCE [LARGE SCALE GENOMIC DNA]</scope>
    <source>
        <strain evidence="9">H3056</strain>
    </source>
</reference>
<dbReference type="GO" id="GO:0031640">
    <property type="term" value="P:killing of cells of another organism"/>
    <property type="evidence" value="ECO:0007669"/>
    <property type="project" value="UniProtKB-KW"/>
</dbReference>
<dbReference type="SUPFAM" id="SSF53955">
    <property type="entry name" value="Lysozyme-like"/>
    <property type="match status" value="1"/>
</dbReference>
<keyword evidence="2 7" id="KW-0929">Antimicrobial</keyword>
<reference evidence="9" key="2">
    <citation type="submission" date="2018-11" db="EMBL/GenBank/DDBJ databases">
        <title>Proposal to divide the Flavobacteriaceae and reorganize its genera based on Amino Acid Identity values calculated from whole genome sequences.</title>
        <authorList>
            <person name="Nicholson A.C."/>
            <person name="Gulvik C.A."/>
            <person name="Whitney A.M."/>
            <person name="Humrighouse B.W."/>
            <person name="Bell M."/>
            <person name="Holmens B."/>
            <person name="Steigerwalt A."/>
            <person name="Villarma A."/>
            <person name="Sheth M."/>
            <person name="Batra D."/>
            <person name="Pryor J."/>
            <person name="Bernardet J.-F."/>
            <person name="Hugo C."/>
            <person name="Kampfer P."/>
            <person name="Newman J."/>
            <person name="Mcquiston J.R."/>
        </authorList>
    </citation>
    <scope>NUCLEOTIDE SEQUENCE [LARGE SCALE GENOMIC DNA]</scope>
    <source>
        <strain evidence="9">H3056</strain>
    </source>
</reference>
<keyword evidence="5" id="KW-1035">Host cytoplasm</keyword>
<dbReference type="GO" id="GO:0016998">
    <property type="term" value="P:cell wall macromolecule catabolic process"/>
    <property type="evidence" value="ECO:0007669"/>
    <property type="project" value="InterPro"/>
</dbReference>
<dbReference type="Proteomes" id="UP000270224">
    <property type="component" value="Unassembled WGS sequence"/>
</dbReference>
<dbReference type="InterPro" id="IPR051018">
    <property type="entry name" value="Bacteriophage_GH24"/>
</dbReference>
<dbReference type="InterPro" id="IPR002196">
    <property type="entry name" value="Glyco_hydro_24"/>
</dbReference>
<protein>
    <recommendedName>
        <fullName evidence="7">Lysozyme</fullName>
        <ecNumber evidence="7">3.2.1.17</ecNumber>
    </recommendedName>
</protein>
<dbReference type="EMBL" id="RJUG01000002">
    <property type="protein sequence ID" value="ROI09792.1"/>
    <property type="molecule type" value="Genomic_DNA"/>
</dbReference>
<dbReference type="AlphaFoldDB" id="A0A3N0WXM0"/>
<evidence type="ECO:0000256" key="6">
    <source>
        <dbReference type="ARBA" id="ARBA00023295"/>
    </source>
</evidence>
<dbReference type="InterPro" id="IPR033907">
    <property type="entry name" value="Endolysin_autolysin"/>
</dbReference>
<keyword evidence="4 7" id="KW-0378">Hydrolase</keyword>
<dbReference type="RefSeq" id="WP_123265045.1">
    <property type="nucleotide sequence ID" value="NZ_RJUG01000002.1"/>
</dbReference>
<comment type="similarity">
    <text evidence="7">Belongs to the glycosyl hydrolase 24 family.</text>
</comment>
<evidence type="ECO:0000256" key="2">
    <source>
        <dbReference type="ARBA" id="ARBA00022529"/>
    </source>
</evidence>
<organism evidence="8 9">
    <name type="scientific">Kaistella daneshvariae</name>
    <dbReference type="NCBI Taxonomy" id="2487074"/>
    <lineage>
        <taxon>Bacteria</taxon>
        <taxon>Pseudomonadati</taxon>
        <taxon>Bacteroidota</taxon>
        <taxon>Flavobacteriia</taxon>
        <taxon>Flavobacteriales</taxon>
        <taxon>Weeksellaceae</taxon>
        <taxon>Chryseobacterium group</taxon>
        <taxon>Kaistella</taxon>
    </lineage>
</organism>
<dbReference type="Pfam" id="PF00959">
    <property type="entry name" value="Phage_lysozyme"/>
    <property type="match status" value="1"/>
</dbReference>
<evidence type="ECO:0000256" key="4">
    <source>
        <dbReference type="ARBA" id="ARBA00022801"/>
    </source>
</evidence>
<proteinExistence type="inferred from homology"/>
<dbReference type="InterPro" id="IPR023346">
    <property type="entry name" value="Lysozyme-like_dom_sf"/>
</dbReference>
<evidence type="ECO:0000256" key="3">
    <source>
        <dbReference type="ARBA" id="ARBA00022638"/>
    </source>
</evidence>
<keyword evidence="6 7" id="KW-0326">Glycosidase</keyword>
<dbReference type="InterPro" id="IPR034690">
    <property type="entry name" value="Endolysin_T4_type"/>
</dbReference>
<dbReference type="InterPro" id="IPR023347">
    <property type="entry name" value="Lysozyme_dom_sf"/>
</dbReference>
<evidence type="ECO:0000256" key="7">
    <source>
        <dbReference type="RuleBase" id="RU003788"/>
    </source>
</evidence>
<dbReference type="CDD" id="cd00737">
    <property type="entry name" value="lyz_endolysin_autolysin"/>
    <property type="match status" value="1"/>
</dbReference>
<dbReference type="PANTHER" id="PTHR38107:SF3">
    <property type="entry name" value="LYSOZYME RRRD-RELATED"/>
    <property type="match status" value="1"/>
</dbReference>
<comment type="caution">
    <text evidence="8">The sequence shown here is derived from an EMBL/GenBank/DDBJ whole genome shotgun (WGS) entry which is preliminary data.</text>
</comment>
<sequence>MLLTQQCIALVGKWEEEKMFDLSGQNFLSDAEGVRYKAYKDSGGVWTVGRGITYYEDGSKVRPGDVISKQREQALFLKTVTKYANNVNKVVTKPLTQNQYNALVSFCYNIGITAFNKSTLLRVVNRNPSDPAIKAQFLRWVNDNGKKVPGLVNRRNKEIALYYK</sequence>
<evidence type="ECO:0000256" key="5">
    <source>
        <dbReference type="ARBA" id="ARBA00023200"/>
    </source>
</evidence>
<dbReference type="GO" id="GO:0042742">
    <property type="term" value="P:defense response to bacterium"/>
    <property type="evidence" value="ECO:0007669"/>
    <property type="project" value="UniProtKB-KW"/>
</dbReference>
<dbReference type="OrthoDB" id="5327667at2"/>